<accession>A0A8E2B179</accession>
<name>A0A8E2B179_9APHY</name>
<gene>
    <name evidence="2" type="ORF">OBBRIDRAFT_871807</name>
</gene>
<evidence type="ECO:0000256" key="1">
    <source>
        <dbReference type="SAM" id="MobiDB-lite"/>
    </source>
</evidence>
<dbReference type="AlphaFoldDB" id="A0A8E2B179"/>
<dbReference type="EMBL" id="KV722379">
    <property type="protein sequence ID" value="OCH91832.1"/>
    <property type="molecule type" value="Genomic_DNA"/>
</dbReference>
<organism evidence="2 3">
    <name type="scientific">Obba rivulosa</name>
    <dbReference type="NCBI Taxonomy" id="1052685"/>
    <lineage>
        <taxon>Eukaryota</taxon>
        <taxon>Fungi</taxon>
        <taxon>Dikarya</taxon>
        <taxon>Basidiomycota</taxon>
        <taxon>Agaricomycotina</taxon>
        <taxon>Agaricomycetes</taxon>
        <taxon>Polyporales</taxon>
        <taxon>Gelatoporiaceae</taxon>
        <taxon>Obba</taxon>
    </lineage>
</organism>
<keyword evidence="3" id="KW-1185">Reference proteome</keyword>
<proteinExistence type="predicted"/>
<evidence type="ECO:0000313" key="3">
    <source>
        <dbReference type="Proteomes" id="UP000250043"/>
    </source>
</evidence>
<protein>
    <submittedName>
        <fullName evidence="2">Uncharacterized protein</fullName>
    </submittedName>
</protein>
<dbReference type="Proteomes" id="UP000250043">
    <property type="component" value="Unassembled WGS sequence"/>
</dbReference>
<evidence type="ECO:0000313" key="2">
    <source>
        <dbReference type="EMBL" id="OCH91832.1"/>
    </source>
</evidence>
<reference evidence="2 3" key="1">
    <citation type="submission" date="2016-07" db="EMBL/GenBank/DDBJ databases">
        <title>Draft genome of the white-rot fungus Obba rivulosa 3A-2.</title>
        <authorList>
            <consortium name="DOE Joint Genome Institute"/>
            <person name="Miettinen O."/>
            <person name="Riley R."/>
            <person name="Acob R."/>
            <person name="Barry K."/>
            <person name="Cullen D."/>
            <person name="De Vries R."/>
            <person name="Hainaut M."/>
            <person name="Hatakka A."/>
            <person name="Henrissat B."/>
            <person name="Hilden K."/>
            <person name="Kuo R."/>
            <person name="Labutti K."/>
            <person name="Lipzen A."/>
            <person name="Makela M.R."/>
            <person name="Sandor L."/>
            <person name="Spatafora J.W."/>
            <person name="Grigoriev I.V."/>
            <person name="Hibbett D.S."/>
        </authorList>
    </citation>
    <scope>NUCLEOTIDE SEQUENCE [LARGE SCALE GENOMIC DNA]</scope>
    <source>
        <strain evidence="2 3">3A-2</strain>
    </source>
</reference>
<feature type="compositionally biased region" description="Basic and acidic residues" evidence="1">
    <location>
        <begin position="85"/>
        <end position="103"/>
    </location>
</feature>
<feature type="region of interest" description="Disordered" evidence="1">
    <location>
        <begin position="76"/>
        <end position="116"/>
    </location>
</feature>
<sequence length="150" mass="17108">MPFFVADDSSGPMVAPGQCKGVSESLLLVESLAMLRPSRHRDTVLSKVKDTPFDEMVSHSRDFLPERILTIEQQQFRHFASASDEESRQTRPEDRRAEQAPPRKRDRARANSGLLRPRTPVVLTRVQDIVGQRAERYAELLANLPFQLVR</sequence>